<comment type="caution">
    <text evidence="3">The sequence shown here is derived from an EMBL/GenBank/DDBJ whole genome shotgun (WGS) entry which is preliminary data.</text>
</comment>
<dbReference type="Proteomes" id="UP000053475">
    <property type="component" value="Unassembled WGS sequence"/>
</dbReference>
<accession>A0A0C1C3X2</accession>
<feature type="region of interest" description="Disordered" evidence="1">
    <location>
        <begin position="336"/>
        <end position="359"/>
    </location>
</feature>
<reference evidence="3 4" key="1">
    <citation type="submission" date="2014-11" db="EMBL/GenBank/DDBJ databases">
        <title>Genomics derived discovery of secondary metabolites biosynthetic gene clusters in Aspergillus ustus.</title>
        <authorList>
            <person name="Pi B."/>
            <person name="Dai F."/>
            <person name="Song X."/>
            <person name="Zhu C."/>
            <person name="Li H."/>
            <person name="Yu D."/>
        </authorList>
    </citation>
    <scope>NUCLEOTIDE SEQUENCE [LARGE SCALE GENOMIC DNA]</scope>
    <source>
        <strain evidence="3 4">3.3904</strain>
    </source>
</reference>
<feature type="transmembrane region" description="Helical" evidence="2">
    <location>
        <begin position="456"/>
        <end position="476"/>
    </location>
</feature>
<sequence length="709" mass="78800">MPREYTEVCRMCPRSFLFAIVANVGPNGASRSLAVAYRQGNNYIKETYLERVDHFVADTLALIEILSDPANRAPLEAERALAEDWYCRSQGAAAVDCSERPSVPDSVQPPWVPWHERSERLQHRPQLHWRGNTVTKFPFTTTCLLLGLLDDSRDENAKATKKSRTRPGDVQLQPLSTAFRGDCIEYGLVVLDISDLDSGVQYGIAASPMRYMADVEYEDEPGDWDPVEDPPPQKEPDVVPFSPRPRVLLSIHQWLSKYFPYDHLKNDPSFLRLDDMPLVCTAVLDYIWPREIGLDQPEAGVPARASSRDAISNTIKVFWPTVSDHPPKDLFMDRAKDGSSTRSSTFTILNKPPQNVPEERSVLGREGDLEWLRGKSIYRTFAFPTSLRSRKFLPPPLSTISGAQVFPLVHMFRFMDHDYQGKDGPDVATDDVTQYENHYAIGNNTLLDAESFAVRFLAYLQSLGSGVLLLLLIIIIRSSSVSPIPAGLFEDQLPHDDPSRVSLGDLQSGSWGVLVDSSAHQTVAYDPLLDELPPPRALAHLEQIDHPSSDPTQLSRGGSPSLSDDDTVAGVNNGAFLHYSFVKIPNSSADIAPDQQQQQRPSLAIANSPGVVVVVVGGLTDFLRETAPGSDMAWTWEKQVQEAEEDHLRTRRAFLRIDTGVRSIDIGAMAEAGPALCLTDSYNPSRTEIVFLCFVLFFWGVTILTGVLT</sequence>
<dbReference type="EMBL" id="JOMC01000039">
    <property type="protein sequence ID" value="KIA75760.1"/>
    <property type="molecule type" value="Genomic_DNA"/>
</dbReference>
<feature type="transmembrane region" description="Helical" evidence="2">
    <location>
        <begin position="689"/>
        <end position="708"/>
    </location>
</feature>
<keyword evidence="2" id="KW-0472">Membrane</keyword>
<name>A0A0C1C3X2_ASPUT</name>
<keyword evidence="2" id="KW-1133">Transmembrane helix</keyword>
<feature type="region of interest" description="Disordered" evidence="1">
    <location>
        <begin position="219"/>
        <end position="240"/>
    </location>
</feature>
<evidence type="ECO:0000256" key="2">
    <source>
        <dbReference type="SAM" id="Phobius"/>
    </source>
</evidence>
<proteinExistence type="predicted"/>
<keyword evidence="2" id="KW-0812">Transmembrane</keyword>
<organism evidence="3 4">
    <name type="scientific">Aspergillus ustus</name>
    <dbReference type="NCBI Taxonomy" id="40382"/>
    <lineage>
        <taxon>Eukaryota</taxon>
        <taxon>Fungi</taxon>
        <taxon>Dikarya</taxon>
        <taxon>Ascomycota</taxon>
        <taxon>Pezizomycotina</taxon>
        <taxon>Eurotiomycetes</taxon>
        <taxon>Eurotiomycetidae</taxon>
        <taxon>Eurotiales</taxon>
        <taxon>Aspergillaceae</taxon>
        <taxon>Aspergillus</taxon>
        <taxon>Aspergillus subgen. Nidulantes</taxon>
    </lineage>
</organism>
<gene>
    <name evidence="3" type="ORF">HK57_00440</name>
</gene>
<feature type="compositionally biased region" description="Polar residues" evidence="1">
    <location>
        <begin position="549"/>
        <end position="562"/>
    </location>
</feature>
<protein>
    <submittedName>
        <fullName evidence="3">Uncharacterized protein</fullName>
    </submittedName>
</protein>
<evidence type="ECO:0000313" key="3">
    <source>
        <dbReference type="EMBL" id="KIA75760.1"/>
    </source>
</evidence>
<dbReference type="AlphaFoldDB" id="A0A0C1C3X2"/>
<evidence type="ECO:0000313" key="4">
    <source>
        <dbReference type="Proteomes" id="UP000053475"/>
    </source>
</evidence>
<feature type="compositionally biased region" description="Acidic residues" evidence="1">
    <location>
        <begin position="219"/>
        <end position="228"/>
    </location>
</feature>
<feature type="region of interest" description="Disordered" evidence="1">
    <location>
        <begin position="545"/>
        <end position="567"/>
    </location>
</feature>
<keyword evidence="4" id="KW-1185">Reference proteome</keyword>
<evidence type="ECO:0000256" key="1">
    <source>
        <dbReference type="SAM" id="MobiDB-lite"/>
    </source>
</evidence>